<feature type="transmembrane region" description="Helical" evidence="7">
    <location>
        <begin position="67"/>
        <end position="89"/>
    </location>
</feature>
<accession>A0A5C5Y634</accession>
<proteinExistence type="predicted"/>
<evidence type="ECO:0000313" key="9">
    <source>
        <dbReference type="Proteomes" id="UP000317238"/>
    </source>
</evidence>
<feature type="transmembrane region" description="Helical" evidence="7">
    <location>
        <begin position="401"/>
        <end position="420"/>
    </location>
</feature>
<keyword evidence="4 7" id="KW-1133">Transmembrane helix</keyword>
<sequence>MSDADAANGSSATAENAASGRGTGFKADSLALGMVIVLAMTIVQRAIGFFRGIWFCRLMDDAVVGQWSMAFGFITLITPVMLLGIPGSLPRYVEHFRSRGQLGSFLRRIGLTTGCLAVIGFCIMWCCPQWFGWLIFLQPQDATLIYAVGVGVLSIVFFNFINDLNSSLRQVRMVSVMQFMQGVGFGIGGVAWLATGGGLTGLVLTFSVTTLLATTPGLWRLRRGWSGMPTATESFDASKMWRRIVPYAAALWAMNLIGNVFELSDRYMILHFMPGAGVGGESIGQSAVGQYHSGRILPMLFLSLATLLGGILMPYLAADWEAGRVDAVRRRLKQVLLGVSACFTLIASGTLILSPWLFGTLLEGRYDDGLSLLPMAFVFCSWSALVMIGQNYLWVAEKGKWVTVALSIGLVSNIALNAWLLPLMGLQGAVMATLTANGIVMVGVWLAMVRCGFVADHTAFYVAVMPATVLAGPWVAVAAVTIVMITSPAMRQWADEGIALARERFAFLAPASA</sequence>
<evidence type="ECO:0000256" key="6">
    <source>
        <dbReference type="SAM" id="MobiDB-lite"/>
    </source>
</evidence>
<feature type="transmembrane region" description="Helical" evidence="7">
    <location>
        <begin position="173"/>
        <end position="193"/>
    </location>
</feature>
<feature type="transmembrane region" description="Helical" evidence="7">
    <location>
        <begin position="370"/>
        <end position="389"/>
    </location>
</feature>
<dbReference type="Pfam" id="PF01943">
    <property type="entry name" value="Polysacc_synt"/>
    <property type="match status" value="1"/>
</dbReference>
<feature type="transmembrane region" description="Helical" evidence="7">
    <location>
        <begin position="244"/>
        <end position="261"/>
    </location>
</feature>
<feature type="transmembrane region" description="Helical" evidence="7">
    <location>
        <begin position="296"/>
        <end position="316"/>
    </location>
</feature>
<comment type="subcellular location">
    <subcellularLocation>
        <location evidence="1">Cell membrane</location>
        <topology evidence="1">Multi-pass membrane protein</topology>
    </subcellularLocation>
</comment>
<keyword evidence="5 7" id="KW-0472">Membrane</keyword>
<dbReference type="InterPro" id="IPR002797">
    <property type="entry name" value="Polysacc_synth"/>
</dbReference>
<evidence type="ECO:0000256" key="1">
    <source>
        <dbReference type="ARBA" id="ARBA00004651"/>
    </source>
</evidence>
<dbReference type="RefSeq" id="WP_165701405.1">
    <property type="nucleotide sequence ID" value="NZ_CP036319.1"/>
</dbReference>
<organism evidence="8 9">
    <name type="scientific">Crateriforma conspicua</name>
    <dbReference type="NCBI Taxonomy" id="2527996"/>
    <lineage>
        <taxon>Bacteria</taxon>
        <taxon>Pseudomonadati</taxon>
        <taxon>Planctomycetota</taxon>
        <taxon>Planctomycetia</taxon>
        <taxon>Planctomycetales</taxon>
        <taxon>Planctomycetaceae</taxon>
        <taxon>Crateriforma</taxon>
    </lineage>
</organism>
<evidence type="ECO:0000313" key="8">
    <source>
        <dbReference type="EMBL" id="TWT70389.1"/>
    </source>
</evidence>
<feature type="transmembrane region" description="Helical" evidence="7">
    <location>
        <begin position="336"/>
        <end position="358"/>
    </location>
</feature>
<evidence type="ECO:0000256" key="2">
    <source>
        <dbReference type="ARBA" id="ARBA00022475"/>
    </source>
</evidence>
<comment type="caution">
    <text evidence="8">The sequence shown here is derived from an EMBL/GenBank/DDBJ whole genome shotgun (WGS) entry which is preliminary data.</text>
</comment>
<evidence type="ECO:0000256" key="5">
    <source>
        <dbReference type="ARBA" id="ARBA00023136"/>
    </source>
</evidence>
<keyword evidence="2" id="KW-1003">Cell membrane</keyword>
<evidence type="ECO:0000256" key="3">
    <source>
        <dbReference type="ARBA" id="ARBA00022692"/>
    </source>
</evidence>
<feature type="transmembrane region" description="Helical" evidence="7">
    <location>
        <begin position="29"/>
        <end position="47"/>
    </location>
</feature>
<feature type="transmembrane region" description="Helical" evidence="7">
    <location>
        <begin position="199"/>
        <end position="219"/>
    </location>
</feature>
<protein>
    <submittedName>
        <fullName evidence="8">MurJ-like flippase</fullName>
    </submittedName>
</protein>
<name>A0A5C5Y634_9PLAN</name>
<dbReference type="GO" id="GO:0005886">
    <property type="term" value="C:plasma membrane"/>
    <property type="evidence" value="ECO:0007669"/>
    <property type="project" value="UniProtKB-SubCell"/>
</dbReference>
<dbReference type="Proteomes" id="UP000317238">
    <property type="component" value="Unassembled WGS sequence"/>
</dbReference>
<feature type="transmembrane region" description="Helical" evidence="7">
    <location>
        <begin position="109"/>
        <end position="131"/>
    </location>
</feature>
<evidence type="ECO:0000256" key="4">
    <source>
        <dbReference type="ARBA" id="ARBA00022989"/>
    </source>
</evidence>
<gene>
    <name evidence="8" type="ORF">Pan14r_26950</name>
</gene>
<feature type="transmembrane region" description="Helical" evidence="7">
    <location>
        <begin position="143"/>
        <end position="161"/>
    </location>
</feature>
<keyword evidence="9" id="KW-1185">Reference proteome</keyword>
<feature type="region of interest" description="Disordered" evidence="6">
    <location>
        <begin position="1"/>
        <end position="20"/>
    </location>
</feature>
<evidence type="ECO:0000256" key="7">
    <source>
        <dbReference type="SAM" id="Phobius"/>
    </source>
</evidence>
<dbReference type="AlphaFoldDB" id="A0A5C5Y634"/>
<keyword evidence="3 7" id="KW-0812">Transmembrane</keyword>
<reference evidence="8 9" key="1">
    <citation type="submission" date="2019-02" db="EMBL/GenBank/DDBJ databases">
        <title>Deep-cultivation of Planctomycetes and their phenomic and genomic characterization uncovers novel biology.</title>
        <authorList>
            <person name="Wiegand S."/>
            <person name="Jogler M."/>
            <person name="Boedeker C."/>
            <person name="Pinto D."/>
            <person name="Vollmers J."/>
            <person name="Rivas-Marin E."/>
            <person name="Kohn T."/>
            <person name="Peeters S.H."/>
            <person name="Heuer A."/>
            <person name="Rast P."/>
            <person name="Oberbeckmann S."/>
            <person name="Bunk B."/>
            <person name="Jeske O."/>
            <person name="Meyerdierks A."/>
            <person name="Storesund J.E."/>
            <person name="Kallscheuer N."/>
            <person name="Luecker S."/>
            <person name="Lage O.M."/>
            <person name="Pohl T."/>
            <person name="Merkel B.J."/>
            <person name="Hornburger P."/>
            <person name="Mueller R.-W."/>
            <person name="Bruemmer F."/>
            <person name="Labrenz M."/>
            <person name="Spormann A.M."/>
            <person name="Op Den Camp H."/>
            <person name="Overmann J."/>
            <person name="Amann R."/>
            <person name="Jetten M.S.M."/>
            <person name="Mascher T."/>
            <person name="Medema M.H."/>
            <person name="Devos D.P."/>
            <person name="Kaster A.-K."/>
            <person name="Ovreas L."/>
            <person name="Rohde M."/>
            <person name="Galperin M.Y."/>
            <person name="Jogler C."/>
        </authorList>
    </citation>
    <scope>NUCLEOTIDE SEQUENCE [LARGE SCALE GENOMIC DNA]</scope>
    <source>
        <strain evidence="8 9">Pan14r</strain>
    </source>
</reference>
<dbReference type="PANTHER" id="PTHR30250:SF11">
    <property type="entry name" value="O-ANTIGEN TRANSPORTER-RELATED"/>
    <property type="match status" value="1"/>
</dbReference>
<feature type="transmembrane region" description="Helical" evidence="7">
    <location>
        <begin position="459"/>
        <end position="485"/>
    </location>
</feature>
<feature type="transmembrane region" description="Helical" evidence="7">
    <location>
        <begin position="426"/>
        <end position="447"/>
    </location>
</feature>
<dbReference type="InterPro" id="IPR050833">
    <property type="entry name" value="Poly_Biosynth_Transport"/>
</dbReference>
<dbReference type="EMBL" id="SJPL01000001">
    <property type="protein sequence ID" value="TWT70389.1"/>
    <property type="molecule type" value="Genomic_DNA"/>
</dbReference>
<dbReference type="PANTHER" id="PTHR30250">
    <property type="entry name" value="PST FAMILY PREDICTED COLANIC ACID TRANSPORTER"/>
    <property type="match status" value="1"/>
</dbReference>